<protein>
    <submittedName>
        <fullName evidence="1">Dihydroorotate dehydrogenase</fullName>
    </submittedName>
</protein>
<accession>A0AAJ5PTT7</accession>
<organism evidence="1 2">
    <name type="scientific">Buchnera aphidicola</name>
    <name type="common">Brevicoryne brassicae</name>
    <dbReference type="NCBI Taxonomy" id="911343"/>
    <lineage>
        <taxon>Bacteria</taxon>
        <taxon>Pseudomonadati</taxon>
        <taxon>Pseudomonadota</taxon>
        <taxon>Gammaproteobacteria</taxon>
        <taxon>Enterobacterales</taxon>
        <taxon>Erwiniaceae</taxon>
        <taxon>Buchnera</taxon>
    </lineage>
</organism>
<proteinExistence type="predicted"/>
<reference evidence="1" key="1">
    <citation type="submission" date="2022-11" db="EMBL/GenBank/DDBJ databases">
        <title>The whole genome sequencing of pests is an important tool to study the evolution of the plant-insect interaction and insecticide resistance.</title>
        <authorList>
            <person name="Kananovich Y."/>
        </authorList>
    </citation>
    <scope>NUCLEOTIDE SEQUENCE</scope>
    <source>
        <strain evidence="1">BSU_Bre_2018</strain>
    </source>
</reference>
<dbReference type="AlphaFoldDB" id="A0AAJ5PTT7"/>
<evidence type="ECO:0000313" key="2">
    <source>
        <dbReference type="Proteomes" id="UP001163440"/>
    </source>
</evidence>
<dbReference type="EMBL" id="CP113406">
    <property type="protein sequence ID" value="WAI18745.1"/>
    <property type="molecule type" value="Genomic_DNA"/>
</dbReference>
<evidence type="ECO:0000313" key="1">
    <source>
        <dbReference type="EMBL" id="WAI18745.1"/>
    </source>
</evidence>
<name>A0AAJ5PTT7_9GAMM</name>
<gene>
    <name evidence="1" type="ORF">OW720_01860</name>
</gene>
<dbReference type="Proteomes" id="UP001163440">
    <property type="component" value="Chromosome"/>
</dbReference>
<sequence length="52" mass="6593">MFYYFIRKLLFLLDPEKAHTLVFKYLNSKKVQLIRDFFLHMKFHQKKLNVWD</sequence>